<feature type="chain" id="PRO_5014130746" description="PKD domain-containing protein" evidence="1">
    <location>
        <begin position="21"/>
        <end position="877"/>
    </location>
</feature>
<reference evidence="3 4" key="1">
    <citation type="submission" date="2017-12" db="EMBL/GenBank/DDBJ databases">
        <title>The draft genome sequence of Brumimicrobium saltpan LHR20.</title>
        <authorList>
            <person name="Do Z.-J."/>
            <person name="Luo H.-R."/>
        </authorList>
    </citation>
    <scope>NUCLEOTIDE SEQUENCE [LARGE SCALE GENOMIC DNA]</scope>
    <source>
        <strain evidence="3 4">LHR20</strain>
    </source>
</reference>
<protein>
    <recommendedName>
        <fullName evidence="2">PKD domain-containing protein</fullName>
    </recommendedName>
</protein>
<comment type="caution">
    <text evidence="3">The sequence shown here is derived from an EMBL/GenBank/DDBJ whole genome shotgun (WGS) entry which is preliminary data.</text>
</comment>
<accession>A0A2I0R3K7</accession>
<proteinExistence type="predicted"/>
<dbReference type="SMART" id="SM00089">
    <property type="entry name" value="PKD"/>
    <property type="match status" value="1"/>
</dbReference>
<dbReference type="NCBIfam" id="TIGR04131">
    <property type="entry name" value="Bac_Flav_CTERM"/>
    <property type="match status" value="1"/>
</dbReference>
<dbReference type="CDD" id="cd00146">
    <property type="entry name" value="PKD"/>
    <property type="match status" value="1"/>
</dbReference>
<feature type="signal peptide" evidence="1">
    <location>
        <begin position="1"/>
        <end position="20"/>
    </location>
</feature>
<dbReference type="OrthoDB" id="599464at2"/>
<organism evidence="3 4">
    <name type="scientific">Brumimicrobium salinarum</name>
    <dbReference type="NCBI Taxonomy" id="2058658"/>
    <lineage>
        <taxon>Bacteria</taxon>
        <taxon>Pseudomonadati</taxon>
        <taxon>Bacteroidota</taxon>
        <taxon>Flavobacteriia</taxon>
        <taxon>Flavobacteriales</taxon>
        <taxon>Crocinitomicaceae</taxon>
        <taxon>Brumimicrobium</taxon>
    </lineage>
</organism>
<keyword evidence="1" id="KW-0732">Signal</keyword>
<dbReference type="Pfam" id="PF19081">
    <property type="entry name" value="Ig_7"/>
    <property type="match status" value="1"/>
</dbReference>
<dbReference type="InterPro" id="IPR057078">
    <property type="entry name" value="HYR-4C"/>
</dbReference>
<gene>
    <name evidence="3" type="ORF">CW751_06165</name>
</gene>
<dbReference type="Pfam" id="PF23237">
    <property type="entry name" value="HYR_4C"/>
    <property type="match status" value="1"/>
</dbReference>
<dbReference type="RefSeq" id="WP_101334126.1">
    <property type="nucleotide sequence ID" value="NZ_PJNI01000005.1"/>
</dbReference>
<dbReference type="AlphaFoldDB" id="A0A2I0R3K7"/>
<evidence type="ECO:0000313" key="4">
    <source>
        <dbReference type="Proteomes" id="UP000236654"/>
    </source>
</evidence>
<dbReference type="InterPro" id="IPR000601">
    <property type="entry name" value="PKD_dom"/>
</dbReference>
<dbReference type="Pfam" id="PF13585">
    <property type="entry name" value="CHU_C"/>
    <property type="match status" value="1"/>
</dbReference>
<dbReference type="PROSITE" id="PS50093">
    <property type="entry name" value="PKD"/>
    <property type="match status" value="1"/>
</dbReference>
<dbReference type="InterPro" id="IPR044023">
    <property type="entry name" value="Ig_7"/>
</dbReference>
<dbReference type="InterPro" id="IPR022409">
    <property type="entry name" value="PKD/Chitinase_dom"/>
</dbReference>
<dbReference type="Proteomes" id="UP000236654">
    <property type="component" value="Unassembled WGS sequence"/>
</dbReference>
<dbReference type="Gene3D" id="2.60.40.10">
    <property type="entry name" value="Immunoglobulins"/>
    <property type="match status" value="1"/>
</dbReference>
<feature type="domain" description="PKD" evidence="2">
    <location>
        <begin position="724"/>
        <end position="750"/>
    </location>
</feature>
<evidence type="ECO:0000313" key="3">
    <source>
        <dbReference type="EMBL" id="PKR81166.1"/>
    </source>
</evidence>
<evidence type="ECO:0000256" key="1">
    <source>
        <dbReference type="SAM" id="SignalP"/>
    </source>
</evidence>
<name>A0A2I0R3K7_9FLAO</name>
<keyword evidence="4" id="KW-1185">Reference proteome</keyword>
<dbReference type="SUPFAM" id="SSF49299">
    <property type="entry name" value="PKD domain"/>
    <property type="match status" value="1"/>
</dbReference>
<dbReference type="EMBL" id="PJNI01000005">
    <property type="protein sequence ID" value="PKR81166.1"/>
    <property type="molecule type" value="Genomic_DNA"/>
</dbReference>
<dbReference type="InterPro" id="IPR026341">
    <property type="entry name" value="T9SS_type_B"/>
</dbReference>
<evidence type="ECO:0000259" key="2">
    <source>
        <dbReference type="PROSITE" id="PS50093"/>
    </source>
</evidence>
<sequence>MKNILLNIAIILLFIPHSFSQCGPTEVIPSPQVIGHCEGYPDTISFTADGICNRDFEYQVLNSANVVVQPWSNNDQYIHTGDVSDTYTVNSRCRACPTVIVSDTFLIESIGEPTIQGNDFVCYGSSVNLTTQGAPAGDISWWDSETGGTQLSTNEIYNASNLTESDTVYTRIQGNINVGLTQGSILITEAGLEGFLNEPTADYLEITNPYGVPVNTTGWVVAVSDSYSDINDVNTTLWNLPNSFAPCSILSKTDVRFTSSYWGENIFWNPYNPGWAMILDDSGEIVDFVAWGWSAADLAGLNTVINGYNITLGSEWIGPGCNDNCAEVNNVQYSLSRVVNSDNNDLNDFICQPTSLNVINPGLNCGWVASDFTCAYPAAVTIDSLPSASTPDTTFVDCYSAVPAPNTNVITNLSDDYTIPPNVQFISETSNNSICPEILTRTYQLADSCNNTVDIEHIIVIHDTVAPILDPAPADVTVACYADIPPMQSLNWTDNCSGNGVVQGVETSNGETCPEILTRTWSVSDTCGNTATETQTIIINDTISPNMDLAPADTSLQCRSELEAMVALNWTDNCAGNGVLNGVETVDGNTCPETITRKWEISDGCDNTTEQTQIIVINDDTPPTASNLPTIQLAELPEPDPSLITDATDNCGTPVVEWLKDSTDYGFCPEKVVRTYSITDDCGNVSYVKQNFTIGDNAPKADFNAEPTLLDNFSDGVVEFYNTTTGAVSYEWDFGDGSPFSYITNPNHEYDISKSTSYEVWLKAFSKFDCRDSANITINVFQELVYFIPNAFTPNNDENNPVFTPIFVAGFDPGDYHFTIYNRWGETMFESFNPDIGWDGSYNNKIAQEGVYVYKISFGMENTDERKVITGHFSLLK</sequence>
<dbReference type="InterPro" id="IPR013783">
    <property type="entry name" value="Ig-like_fold"/>
</dbReference>
<dbReference type="InterPro" id="IPR035986">
    <property type="entry name" value="PKD_dom_sf"/>
</dbReference>